<gene>
    <name evidence="1" type="ORF">UX47_C0006G0076</name>
</gene>
<accession>A0A0G1SIH6</accession>
<protein>
    <submittedName>
        <fullName evidence="1">Uncharacterized protein</fullName>
    </submittedName>
</protein>
<dbReference type="EMBL" id="LCMI01000006">
    <property type="protein sequence ID" value="KKU33105.1"/>
    <property type="molecule type" value="Genomic_DNA"/>
</dbReference>
<dbReference type="Proteomes" id="UP000034794">
    <property type="component" value="Unassembled WGS sequence"/>
</dbReference>
<evidence type="ECO:0000313" key="2">
    <source>
        <dbReference type="Proteomes" id="UP000034794"/>
    </source>
</evidence>
<proteinExistence type="predicted"/>
<sequence>MDEVILVTDDNCISVAREIVARLQKKTFSIQSVETNIKPRPKFKKISGLRLYDDGPIPGFDPQLGYHFESGNLTIPISPKRKIQWNMITERVFVTFHEDGRITIEKSFLNAIFYSMIISVDIV</sequence>
<dbReference type="AlphaFoldDB" id="A0A0G1SIH6"/>
<evidence type="ECO:0000313" key="1">
    <source>
        <dbReference type="EMBL" id="KKU33105.1"/>
    </source>
</evidence>
<reference evidence="1 2" key="1">
    <citation type="journal article" date="2015" name="Nature">
        <title>rRNA introns, odd ribosomes, and small enigmatic genomes across a large radiation of phyla.</title>
        <authorList>
            <person name="Brown C.T."/>
            <person name="Hug L.A."/>
            <person name="Thomas B.C."/>
            <person name="Sharon I."/>
            <person name="Castelle C.J."/>
            <person name="Singh A."/>
            <person name="Wilkins M.J."/>
            <person name="Williams K.H."/>
            <person name="Banfield J.F."/>
        </authorList>
    </citation>
    <scope>NUCLEOTIDE SEQUENCE [LARGE SCALE GENOMIC DNA]</scope>
</reference>
<comment type="caution">
    <text evidence="1">The sequence shown here is derived from an EMBL/GenBank/DDBJ whole genome shotgun (WGS) entry which is preliminary data.</text>
</comment>
<name>A0A0G1SIH6_9BACT</name>
<organism evidence="1 2">
    <name type="scientific">Candidatus Collierbacteria bacterium GW2011_GWA2_46_26</name>
    <dbReference type="NCBI Taxonomy" id="1618381"/>
    <lineage>
        <taxon>Bacteria</taxon>
        <taxon>Candidatus Collieribacteriota</taxon>
    </lineage>
</organism>